<dbReference type="Proteomes" id="UP000499080">
    <property type="component" value="Unassembled WGS sequence"/>
</dbReference>
<proteinExistence type="predicted"/>
<comment type="caution">
    <text evidence="1">The sequence shown here is derived from an EMBL/GenBank/DDBJ whole genome shotgun (WGS) entry which is preliminary data.</text>
</comment>
<evidence type="ECO:0000313" key="2">
    <source>
        <dbReference type="Proteomes" id="UP000499080"/>
    </source>
</evidence>
<dbReference type="AlphaFoldDB" id="A0A4Y2BM62"/>
<dbReference type="Gene3D" id="3.30.420.10">
    <property type="entry name" value="Ribonuclease H-like superfamily/Ribonuclease H"/>
    <property type="match status" value="1"/>
</dbReference>
<gene>
    <name evidence="1" type="ORF">AVEN_35827_1</name>
</gene>
<name>A0A4Y2BM62_ARAVE</name>
<keyword evidence="2" id="KW-1185">Reference proteome</keyword>
<organism evidence="1 2">
    <name type="scientific">Araneus ventricosus</name>
    <name type="common">Orbweaver spider</name>
    <name type="synonym">Epeira ventricosa</name>
    <dbReference type="NCBI Taxonomy" id="182803"/>
    <lineage>
        <taxon>Eukaryota</taxon>
        <taxon>Metazoa</taxon>
        <taxon>Ecdysozoa</taxon>
        <taxon>Arthropoda</taxon>
        <taxon>Chelicerata</taxon>
        <taxon>Arachnida</taxon>
        <taxon>Araneae</taxon>
        <taxon>Araneomorphae</taxon>
        <taxon>Entelegynae</taxon>
        <taxon>Araneoidea</taxon>
        <taxon>Araneidae</taxon>
        <taxon>Araneus</taxon>
    </lineage>
</organism>
<sequence length="148" mass="17206">MESSKHPHIAISLRMRRTFFIISRKLLTFTDLVLGYKDGPWGHRSTPYFNHIFAHAQIDPTILEFQQQCKGGHCREEAQFLQKALLAYCFGWLAVTICIDRTSIAPSDFHLFLKLKEFLGGKRFGSDEELENEVNTWLNKLAAEEYHM</sequence>
<dbReference type="InterPro" id="IPR036397">
    <property type="entry name" value="RNaseH_sf"/>
</dbReference>
<accession>A0A4Y2BM62</accession>
<dbReference type="GO" id="GO:0003676">
    <property type="term" value="F:nucleic acid binding"/>
    <property type="evidence" value="ECO:0007669"/>
    <property type="project" value="InterPro"/>
</dbReference>
<protein>
    <submittedName>
        <fullName evidence="1">Uncharacterized protein</fullName>
    </submittedName>
</protein>
<dbReference type="EMBL" id="BGPR01000085">
    <property type="protein sequence ID" value="GBL92274.1"/>
    <property type="molecule type" value="Genomic_DNA"/>
</dbReference>
<reference evidence="1 2" key="1">
    <citation type="journal article" date="2019" name="Sci. Rep.">
        <title>Orb-weaving spider Araneus ventricosus genome elucidates the spidroin gene catalogue.</title>
        <authorList>
            <person name="Kono N."/>
            <person name="Nakamura H."/>
            <person name="Ohtoshi R."/>
            <person name="Moran D.A.P."/>
            <person name="Shinohara A."/>
            <person name="Yoshida Y."/>
            <person name="Fujiwara M."/>
            <person name="Mori M."/>
            <person name="Tomita M."/>
            <person name="Arakawa K."/>
        </authorList>
    </citation>
    <scope>NUCLEOTIDE SEQUENCE [LARGE SCALE GENOMIC DNA]</scope>
</reference>
<evidence type="ECO:0000313" key="1">
    <source>
        <dbReference type="EMBL" id="GBL92274.1"/>
    </source>
</evidence>